<dbReference type="Gene3D" id="3.90.190.10">
    <property type="entry name" value="Protein tyrosine phosphatase superfamily"/>
    <property type="match status" value="1"/>
</dbReference>
<dbReference type="AlphaFoldDB" id="A0A916XVC1"/>
<dbReference type="GO" id="GO:0016787">
    <property type="term" value="F:hydrolase activity"/>
    <property type="evidence" value="ECO:0007669"/>
    <property type="project" value="InterPro"/>
</dbReference>
<evidence type="ECO:0008006" key="5">
    <source>
        <dbReference type="Google" id="ProtNLM"/>
    </source>
</evidence>
<dbReference type="GO" id="GO:0071949">
    <property type="term" value="F:FAD binding"/>
    <property type="evidence" value="ECO:0007669"/>
    <property type="project" value="TreeGrafter"/>
</dbReference>
<dbReference type="Gene3D" id="3.50.50.100">
    <property type="match status" value="1"/>
</dbReference>
<dbReference type="PANTHER" id="PTHR10632">
    <property type="entry name" value="SULFIDE:QUINONE OXIDOREDUCTASE"/>
    <property type="match status" value="1"/>
</dbReference>
<dbReference type="InterPro" id="IPR023753">
    <property type="entry name" value="FAD/NAD-binding_dom"/>
</dbReference>
<reference evidence="3" key="1">
    <citation type="journal article" date="2014" name="Int. J. Syst. Evol. Microbiol.">
        <title>Complete genome sequence of Corynebacterium casei LMG S-19264T (=DSM 44701T), isolated from a smear-ripened cheese.</title>
        <authorList>
            <consortium name="US DOE Joint Genome Institute (JGI-PGF)"/>
            <person name="Walter F."/>
            <person name="Albersmeier A."/>
            <person name="Kalinowski J."/>
            <person name="Ruckert C."/>
        </authorList>
    </citation>
    <scope>NUCLEOTIDE SEQUENCE</scope>
    <source>
        <strain evidence="3">CGMCC 1.15493</strain>
    </source>
</reference>
<dbReference type="Pfam" id="PF07992">
    <property type="entry name" value="Pyr_redox_2"/>
    <property type="match status" value="1"/>
</dbReference>
<organism evidence="3 4">
    <name type="scientific">Aureimonas glaciei</name>
    <dbReference type="NCBI Taxonomy" id="1776957"/>
    <lineage>
        <taxon>Bacteria</taxon>
        <taxon>Pseudomonadati</taxon>
        <taxon>Pseudomonadota</taxon>
        <taxon>Alphaproteobacteria</taxon>
        <taxon>Hyphomicrobiales</taxon>
        <taxon>Aurantimonadaceae</taxon>
        <taxon>Aureimonas</taxon>
    </lineage>
</organism>
<dbReference type="Pfam" id="PF04273">
    <property type="entry name" value="BLH_phosphatase"/>
    <property type="match status" value="1"/>
</dbReference>
<comment type="caution">
    <text evidence="3">The sequence shown here is derived from an EMBL/GenBank/DDBJ whole genome shotgun (WGS) entry which is preliminary data.</text>
</comment>
<evidence type="ECO:0000313" key="3">
    <source>
        <dbReference type="EMBL" id="GGD15509.1"/>
    </source>
</evidence>
<feature type="domain" description="FAD/NAD(P)-binding" evidence="2">
    <location>
        <begin position="150"/>
        <end position="253"/>
    </location>
</feature>
<sequence length="262" mass="27315">MQPKKITDQLSVSPQIMPDEMGQARAAGFRSIIVNRPDGEGADQPTFAEIAAAAEAAGMEARYIPVTMGKVGDDDAAAFGRAMDELPKPVIAFCRSGTRSATLWSLSEAGRRPLPDILERTKAAGYDMAGVVARIANGGKVVTDSGASGHDIVIVGGGAGGLAVAASMLARVPGLDIAIIEPADVHYYQPGWTLVGAGVFTPTETRKDMGALMPKGVSWIKAAVAAFEPDRKAVILEGCRVVTYNKLVVAPGLKLNWAASRA</sequence>
<evidence type="ECO:0000259" key="1">
    <source>
        <dbReference type="Pfam" id="PF04273"/>
    </source>
</evidence>
<dbReference type="GO" id="GO:0070221">
    <property type="term" value="P:sulfide oxidation, using sulfide:quinone oxidoreductase"/>
    <property type="evidence" value="ECO:0007669"/>
    <property type="project" value="TreeGrafter"/>
</dbReference>
<accession>A0A916XVC1</accession>
<dbReference type="InterPro" id="IPR029021">
    <property type="entry name" value="Prot-tyrosine_phosphatase-like"/>
</dbReference>
<reference evidence="3" key="2">
    <citation type="submission" date="2020-09" db="EMBL/GenBank/DDBJ databases">
        <authorList>
            <person name="Sun Q."/>
            <person name="Zhou Y."/>
        </authorList>
    </citation>
    <scope>NUCLEOTIDE SEQUENCE</scope>
    <source>
        <strain evidence="3">CGMCC 1.15493</strain>
    </source>
</reference>
<dbReference type="SUPFAM" id="SSF51905">
    <property type="entry name" value="FAD/NAD(P)-binding domain"/>
    <property type="match status" value="1"/>
</dbReference>
<dbReference type="GO" id="GO:0070224">
    <property type="term" value="F:sulfide:quinone oxidoreductase activity"/>
    <property type="evidence" value="ECO:0007669"/>
    <property type="project" value="TreeGrafter"/>
</dbReference>
<keyword evidence="4" id="KW-1185">Reference proteome</keyword>
<proteinExistence type="predicted"/>
<dbReference type="NCBIfam" id="TIGR01244">
    <property type="entry name" value="TIGR01244 family sulfur transferase"/>
    <property type="match status" value="1"/>
</dbReference>
<dbReference type="Proteomes" id="UP000613160">
    <property type="component" value="Unassembled WGS sequence"/>
</dbReference>
<dbReference type="EMBL" id="BMJJ01000003">
    <property type="protein sequence ID" value="GGD15509.1"/>
    <property type="molecule type" value="Genomic_DNA"/>
</dbReference>
<dbReference type="InterPro" id="IPR015904">
    <property type="entry name" value="Sulphide_quinone_reductase"/>
</dbReference>
<dbReference type="InterPro" id="IPR005939">
    <property type="entry name" value="BLH_phosphatase-like"/>
</dbReference>
<dbReference type="PANTHER" id="PTHR10632:SF2">
    <property type="entry name" value="SULFIDE:QUINONE OXIDOREDUCTASE, MITOCHONDRIAL"/>
    <property type="match status" value="1"/>
</dbReference>
<name>A0A916XVC1_9HYPH</name>
<gene>
    <name evidence="3" type="ORF">GCM10011335_17920</name>
</gene>
<dbReference type="InterPro" id="IPR036188">
    <property type="entry name" value="FAD/NAD-bd_sf"/>
</dbReference>
<evidence type="ECO:0000313" key="4">
    <source>
        <dbReference type="Proteomes" id="UP000613160"/>
    </source>
</evidence>
<feature type="domain" description="Beta-lactamase hydrolase-like protein phosphatase-like" evidence="1">
    <location>
        <begin position="5"/>
        <end position="110"/>
    </location>
</feature>
<protein>
    <recommendedName>
        <fullName evidence="5">TIGR01244 family phosphatase</fullName>
    </recommendedName>
</protein>
<evidence type="ECO:0000259" key="2">
    <source>
        <dbReference type="Pfam" id="PF07992"/>
    </source>
</evidence>